<evidence type="ECO:0000313" key="2">
    <source>
        <dbReference type="EMBL" id="GMH71417.1"/>
    </source>
</evidence>
<dbReference type="Gene3D" id="3.30.470.20">
    <property type="entry name" value="ATP-grasp fold, B domain"/>
    <property type="match status" value="1"/>
</dbReference>
<dbReference type="Proteomes" id="UP001165085">
    <property type="component" value="Unassembled WGS sequence"/>
</dbReference>
<dbReference type="PANTHER" id="PTHR47551">
    <property type="entry name" value="TUBULIN--TYROSINE LIGASE PBY1-RELATED"/>
    <property type="match status" value="1"/>
</dbReference>
<dbReference type="Pfam" id="PF03133">
    <property type="entry name" value="TTL"/>
    <property type="match status" value="1"/>
</dbReference>
<protein>
    <submittedName>
        <fullName evidence="2">Uncharacterized protein</fullName>
    </submittedName>
</protein>
<feature type="region of interest" description="Disordered" evidence="1">
    <location>
        <begin position="1"/>
        <end position="34"/>
    </location>
</feature>
<organism evidence="2 3">
    <name type="scientific">Triparma strigata</name>
    <dbReference type="NCBI Taxonomy" id="1606541"/>
    <lineage>
        <taxon>Eukaryota</taxon>
        <taxon>Sar</taxon>
        <taxon>Stramenopiles</taxon>
        <taxon>Ochrophyta</taxon>
        <taxon>Bolidophyceae</taxon>
        <taxon>Parmales</taxon>
        <taxon>Triparmaceae</taxon>
        <taxon>Triparma</taxon>
    </lineage>
</organism>
<comment type="caution">
    <text evidence="2">The sequence shown here is derived from an EMBL/GenBank/DDBJ whole genome shotgun (WGS) entry which is preliminary data.</text>
</comment>
<name>A0A9W7EA22_9STRA</name>
<accession>A0A9W7EA22</accession>
<dbReference type="AlphaFoldDB" id="A0A9W7EA22"/>
<feature type="compositionally biased region" description="Basic and acidic residues" evidence="1">
    <location>
        <begin position="21"/>
        <end position="34"/>
    </location>
</feature>
<dbReference type="GO" id="GO:0000932">
    <property type="term" value="C:P-body"/>
    <property type="evidence" value="ECO:0007669"/>
    <property type="project" value="TreeGrafter"/>
</dbReference>
<dbReference type="EMBL" id="BRXY01000149">
    <property type="protein sequence ID" value="GMH71417.1"/>
    <property type="molecule type" value="Genomic_DNA"/>
</dbReference>
<dbReference type="InterPro" id="IPR027746">
    <property type="entry name" value="TTL"/>
</dbReference>
<proteinExistence type="predicted"/>
<reference evidence="3" key="1">
    <citation type="journal article" date="2023" name="Commun. Biol.">
        <title>Genome analysis of Parmales, the sister group of diatoms, reveals the evolutionary specialization of diatoms from phago-mixotrophs to photoautotrophs.</title>
        <authorList>
            <person name="Ban H."/>
            <person name="Sato S."/>
            <person name="Yoshikawa S."/>
            <person name="Yamada K."/>
            <person name="Nakamura Y."/>
            <person name="Ichinomiya M."/>
            <person name="Sato N."/>
            <person name="Blanc-Mathieu R."/>
            <person name="Endo H."/>
            <person name="Kuwata A."/>
            <person name="Ogata H."/>
        </authorList>
    </citation>
    <scope>NUCLEOTIDE SEQUENCE [LARGE SCALE GENOMIC DNA]</scope>
    <source>
        <strain evidence="3">NIES 3701</strain>
    </source>
</reference>
<evidence type="ECO:0000256" key="1">
    <source>
        <dbReference type="SAM" id="MobiDB-lite"/>
    </source>
</evidence>
<sequence>MSALSDVAPATPSTSEQGPGTERDKDQPSKHELGHHWSKINWKQVMNRQITADRMFMRSGLIRKDLIVDYCSEGDHPETFLGETLEGIESLLEEKQGGRFVCKYTDASNAYGMNFLDCSDPEKKRAGFDKLSAEMKLDNSPRVIQRYIEPKLIKDGVGEGTLHKFHLRALVIVVGDMDIFLYDELRVLIAPEPYCSSLVSSDKALGTLESRCVTAEGDKELSCLLHAHVTNQSFNKTHEKYVETKHNVALHECEELNCGDGDVASGAEGLWDQIRKICARTFRSLGKDKRKFMSLINTYEMFGLDFLVDEDDKAWLLEANPEPSMGMFHKTREEIEGVRDSCLNEGVGDNWVSVYSKDTEKAMEKMKALLKEAKRVRVKEGGGGGGEKIAEEID</sequence>
<dbReference type="InterPro" id="IPR004344">
    <property type="entry name" value="TTL/TTLL_fam"/>
</dbReference>
<dbReference type="SUPFAM" id="SSF56059">
    <property type="entry name" value="Glutathione synthetase ATP-binding domain-like"/>
    <property type="match status" value="1"/>
</dbReference>
<dbReference type="OrthoDB" id="202825at2759"/>
<dbReference type="PANTHER" id="PTHR47551:SF1">
    <property type="entry name" value="TUBULIN--TYROSINE LIGASE PBY1-RELATED"/>
    <property type="match status" value="1"/>
</dbReference>
<keyword evidence="3" id="KW-1185">Reference proteome</keyword>
<gene>
    <name evidence="2" type="ORF">TrST_g6005</name>
</gene>
<dbReference type="PROSITE" id="PS51221">
    <property type="entry name" value="TTL"/>
    <property type="match status" value="1"/>
</dbReference>
<evidence type="ECO:0000313" key="3">
    <source>
        <dbReference type="Proteomes" id="UP001165085"/>
    </source>
</evidence>